<name>A0A978V9K9_ZIZJJ</name>
<feature type="transmembrane region" description="Helical" evidence="1">
    <location>
        <begin position="320"/>
        <end position="345"/>
    </location>
</feature>
<keyword evidence="1" id="KW-0472">Membrane</keyword>
<dbReference type="AlphaFoldDB" id="A0A978V9K9"/>
<evidence type="ECO:0000313" key="2">
    <source>
        <dbReference type="EMBL" id="KAH7524594.1"/>
    </source>
</evidence>
<proteinExistence type="predicted"/>
<organism evidence="2 3">
    <name type="scientific">Ziziphus jujuba var. spinosa</name>
    <dbReference type="NCBI Taxonomy" id="714518"/>
    <lineage>
        <taxon>Eukaryota</taxon>
        <taxon>Viridiplantae</taxon>
        <taxon>Streptophyta</taxon>
        <taxon>Embryophyta</taxon>
        <taxon>Tracheophyta</taxon>
        <taxon>Spermatophyta</taxon>
        <taxon>Magnoliopsida</taxon>
        <taxon>eudicotyledons</taxon>
        <taxon>Gunneridae</taxon>
        <taxon>Pentapetalae</taxon>
        <taxon>rosids</taxon>
        <taxon>fabids</taxon>
        <taxon>Rosales</taxon>
        <taxon>Rhamnaceae</taxon>
        <taxon>Paliureae</taxon>
        <taxon>Ziziphus</taxon>
    </lineage>
</organism>
<comment type="caution">
    <text evidence="2">The sequence shown here is derived from an EMBL/GenBank/DDBJ whole genome shotgun (WGS) entry which is preliminary data.</text>
</comment>
<accession>A0A978V9K9</accession>
<reference evidence="2" key="1">
    <citation type="journal article" date="2021" name="Front. Plant Sci.">
        <title>Chromosome-Scale Genome Assembly for Chinese Sour Jujube and Insights Into Its Genome Evolution and Domestication Signature.</title>
        <authorList>
            <person name="Shen L.-Y."/>
            <person name="Luo H."/>
            <person name="Wang X.-L."/>
            <person name="Wang X.-M."/>
            <person name="Qiu X.-J."/>
            <person name="Liu H."/>
            <person name="Zhou S.-S."/>
            <person name="Jia K.-H."/>
            <person name="Nie S."/>
            <person name="Bao Y.-T."/>
            <person name="Zhang R.-G."/>
            <person name="Yun Q.-Z."/>
            <person name="Chai Y.-H."/>
            <person name="Lu J.-Y."/>
            <person name="Li Y."/>
            <person name="Zhao S.-W."/>
            <person name="Mao J.-F."/>
            <person name="Jia S.-G."/>
            <person name="Mao Y.-M."/>
        </authorList>
    </citation>
    <scope>NUCLEOTIDE SEQUENCE</scope>
    <source>
        <strain evidence="2">AT0</strain>
        <tissue evidence="2">Leaf</tissue>
    </source>
</reference>
<dbReference type="EMBL" id="JAEACU010000006">
    <property type="protein sequence ID" value="KAH7524594.1"/>
    <property type="molecule type" value="Genomic_DNA"/>
</dbReference>
<keyword evidence="1" id="KW-0812">Transmembrane</keyword>
<evidence type="ECO:0000313" key="3">
    <source>
        <dbReference type="Proteomes" id="UP000813462"/>
    </source>
</evidence>
<keyword evidence="1" id="KW-1133">Transmembrane helix</keyword>
<sequence>MASEIVFLKDEKLRMLAQLIRNHEVNNIQNIIFESIGKQFEYLRMCNSNQESVNTVLDECNAMVSKYKDDEIRGPISGLILGYIENCLNNALQLIRNYTLRRTYLDKLIAHDLELFQALDGLDTSNPNEVADFTEQIQQYDQKVISYMKLSVNTHASQEFSRYLRNSGIGFDNLVRRMGSPPDNYIPANLMFIPPHIVSECYQTRLGFTGPFKDLKDEQKLEVYDAIIEASGRLSVLDDKGLKALSYGKDTRSIKDYGQKGMFLMKVGIIIWDIYSSDQPIQTATREAMVQAAKKGGATLGKIVGAAAATQLVGVQATTLFVTALGLAGGVVGGFIFGAAAGLLFDLIFGSGGEAVLPTDGLIFYVAPMPNGKDLAKQIAHI</sequence>
<gene>
    <name evidence="2" type="ORF">FEM48_Zijuj06G0136000</name>
</gene>
<evidence type="ECO:0000256" key="1">
    <source>
        <dbReference type="SAM" id="Phobius"/>
    </source>
</evidence>
<dbReference type="Proteomes" id="UP000813462">
    <property type="component" value="Unassembled WGS sequence"/>
</dbReference>
<protein>
    <submittedName>
        <fullName evidence="2">Uncharacterized protein</fullName>
    </submittedName>
</protein>